<dbReference type="PROSITE" id="PS50894">
    <property type="entry name" value="HPT"/>
    <property type="match status" value="1"/>
</dbReference>
<keyword evidence="5" id="KW-0997">Cell inner membrane</keyword>
<keyword evidence="6" id="KW-0597">Phosphoprotein</keyword>
<evidence type="ECO:0000256" key="5">
    <source>
        <dbReference type="ARBA" id="ARBA00022519"/>
    </source>
</evidence>
<evidence type="ECO:0000256" key="7">
    <source>
        <dbReference type="ARBA" id="ARBA00022679"/>
    </source>
</evidence>
<dbReference type="EC" id="2.7.13.3" evidence="3"/>
<evidence type="ECO:0000256" key="9">
    <source>
        <dbReference type="ARBA" id="ARBA00022777"/>
    </source>
</evidence>
<dbReference type="CDD" id="cd17546">
    <property type="entry name" value="REC_hyHK_CKI1_RcsC-like"/>
    <property type="match status" value="1"/>
</dbReference>
<dbReference type="InterPro" id="IPR008207">
    <property type="entry name" value="Sig_transdc_His_kin_Hpt_dom"/>
</dbReference>
<evidence type="ECO:0000256" key="11">
    <source>
        <dbReference type="ARBA" id="ARBA00022989"/>
    </source>
</evidence>
<dbReference type="InterPro" id="IPR003594">
    <property type="entry name" value="HATPase_dom"/>
</dbReference>
<keyword evidence="11" id="KW-1133">Transmembrane helix</keyword>
<dbReference type="GO" id="GO:0005886">
    <property type="term" value="C:plasma membrane"/>
    <property type="evidence" value="ECO:0007669"/>
    <property type="project" value="UniProtKB-SubCell"/>
</dbReference>
<dbReference type="EMBL" id="AP017313">
    <property type="protein sequence ID" value="BAU55235.1"/>
    <property type="molecule type" value="Genomic_DNA"/>
</dbReference>
<dbReference type="KEGG" id="mgot:MgSA37_03416"/>
<dbReference type="InterPro" id="IPR036097">
    <property type="entry name" value="HisK_dim/P_sf"/>
</dbReference>
<evidence type="ECO:0000256" key="3">
    <source>
        <dbReference type="ARBA" id="ARBA00012438"/>
    </source>
</evidence>
<keyword evidence="4" id="KW-1003">Cell membrane</keyword>
<dbReference type="Pfam" id="PF00512">
    <property type="entry name" value="HisKA"/>
    <property type="match status" value="1"/>
</dbReference>
<dbReference type="PROSITE" id="PS50109">
    <property type="entry name" value="HIS_KIN"/>
    <property type="match status" value="1"/>
</dbReference>
<dbReference type="Pfam" id="PF00072">
    <property type="entry name" value="Response_reg"/>
    <property type="match status" value="1"/>
</dbReference>
<dbReference type="Gene3D" id="1.10.287.130">
    <property type="match status" value="1"/>
</dbReference>
<dbReference type="SUPFAM" id="SSF47384">
    <property type="entry name" value="Homodimeric domain of signal transducing histidine kinase"/>
    <property type="match status" value="1"/>
</dbReference>
<evidence type="ECO:0000256" key="2">
    <source>
        <dbReference type="ARBA" id="ARBA00004429"/>
    </source>
</evidence>
<dbReference type="SMART" id="SM00448">
    <property type="entry name" value="REC"/>
    <property type="match status" value="1"/>
</dbReference>
<evidence type="ECO:0000256" key="6">
    <source>
        <dbReference type="ARBA" id="ARBA00022553"/>
    </source>
</evidence>
<dbReference type="PRINTS" id="PR00344">
    <property type="entry name" value="BCTRLSENSOR"/>
</dbReference>
<dbReference type="InterPro" id="IPR036890">
    <property type="entry name" value="HATPase_C_sf"/>
</dbReference>
<dbReference type="SMART" id="SM00388">
    <property type="entry name" value="HisKA"/>
    <property type="match status" value="1"/>
</dbReference>
<reference evidence="13 14" key="1">
    <citation type="submission" date="2015-12" db="EMBL/GenBank/DDBJ databases">
        <title>Genome sequence of Mucilaginibacter gotjawali.</title>
        <authorList>
            <person name="Lee J.S."/>
            <person name="Lee K.C."/>
            <person name="Kim K.K."/>
            <person name="Lee B.W."/>
        </authorList>
    </citation>
    <scope>NUCLEOTIDE SEQUENCE [LARGE SCALE GENOMIC DNA]</scope>
    <source>
        <strain evidence="13 14">SA3-7</strain>
    </source>
</reference>
<dbReference type="OrthoDB" id="9797097at2"/>
<evidence type="ECO:0000313" key="14">
    <source>
        <dbReference type="Proteomes" id="UP000218263"/>
    </source>
</evidence>
<evidence type="ECO:0000256" key="8">
    <source>
        <dbReference type="ARBA" id="ARBA00022692"/>
    </source>
</evidence>
<dbReference type="InterPro" id="IPR001789">
    <property type="entry name" value="Sig_transdc_resp-reg_receiver"/>
</dbReference>
<dbReference type="CDD" id="cd16922">
    <property type="entry name" value="HATPase_EvgS-ArcB-TorS-like"/>
    <property type="match status" value="1"/>
</dbReference>
<dbReference type="FunFam" id="3.30.565.10:FF:000010">
    <property type="entry name" value="Sensor histidine kinase RcsC"/>
    <property type="match status" value="1"/>
</dbReference>
<dbReference type="Gene3D" id="3.40.50.2300">
    <property type="match status" value="1"/>
</dbReference>
<comment type="subcellular location">
    <subcellularLocation>
        <location evidence="2">Cell inner membrane</location>
        <topology evidence="2">Multi-pass membrane protein</topology>
    </subcellularLocation>
</comment>
<protein>
    <recommendedName>
        <fullName evidence="3">histidine kinase</fullName>
        <ecNumber evidence="3">2.7.13.3</ecNumber>
    </recommendedName>
</protein>
<dbReference type="InterPro" id="IPR003661">
    <property type="entry name" value="HisK_dim/P_dom"/>
</dbReference>
<evidence type="ECO:0000256" key="10">
    <source>
        <dbReference type="ARBA" id="ARBA00022840"/>
    </source>
</evidence>
<dbReference type="RefSeq" id="WP_096353477.1">
    <property type="nucleotide sequence ID" value="NZ_AP017313.1"/>
</dbReference>
<proteinExistence type="predicted"/>
<evidence type="ECO:0000256" key="4">
    <source>
        <dbReference type="ARBA" id="ARBA00022475"/>
    </source>
</evidence>
<name>A0A0X8X418_9SPHI</name>
<dbReference type="PANTHER" id="PTHR43047">
    <property type="entry name" value="TWO-COMPONENT HISTIDINE PROTEIN KINASE"/>
    <property type="match status" value="1"/>
</dbReference>
<comment type="catalytic activity">
    <reaction evidence="1">
        <text>ATP + protein L-histidine = ADP + protein N-phospho-L-histidine.</text>
        <dbReference type="EC" id="2.7.13.3"/>
    </reaction>
</comment>
<evidence type="ECO:0000256" key="1">
    <source>
        <dbReference type="ARBA" id="ARBA00000085"/>
    </source>
</evidence>
<gene>
    <name evidence="13" type="primary">luxQ_7</name>
    <name evidence="13" type="ORF">MgSA37_03416</name>
</gene>
<sequence length="841" mass="94845">MHVSKFFGSVKGKIITASILACFAVLMAWVTSKSSFQALLVAFEDVSAPNEKLRIINELSRNVVQVGQSQEIPDINNPDRFYRFFNETKKLSRKIDTLKNLYANSPDQIKRLNILKKLLHDRDRLFINYLKVRNELVSNKTFHAQMHSLNDMVSKKAGLTDSMVTTTEKKTSTTTIYPITKATDESHSNGFFSKLFRRKKESRENKNSGIPYQVVDEESSVKHDTLSRAVKDSMLKEFGATIHHLEAIQQRKSLSFLSREAILLKSSSKVMHQILTILRQVETDGLTQSTLSNRLAKNMVDSSIRRISLIMLAFFVATTLLLYLTLTDISKINRYRKQIELAKEEAEYHSLAKQRFLSNMSHEIRTPLQSIIGFAEKMNKQKTGTESGDIDAIYKSSAHLMQIVNEVLDYNRIVSGKFTFTNQVFNLMELLDEVTSVMQLQAEKKHIELKAAYDAPVSAFVNGDPFRLKQILYNLLGNAIKFTPEGKVLLSVKGTPGDNSIHYNFDISDTGIGLSDQDIERIFNEFEQADNNNKHKYSGSGLGLPITKELIEMLGGNISVKSRLGKGSMFSFDLKYEKALKPETMARGKTVPVQTPDRDIIWLVDDDPFMLELYAGIFDRYHKCYRCFTSPFELLNAAPGSEVNYILMDIRMPEMNGIELCSLLRAKLPATVKLFAVTAQALPEERSLILKQGFDGLLMKPFRAHDLINMITKGGQVADDKISIAGIDMSLVEKMTFGDPKQTFSVLNRFAEDSLNDIEQLNDAIEIKDSETVLLITHRIAGRTAQVGAKVLAGNFRIAEMDLEKDKKLTANKINHLVALTDKLQELASAVKETNKLETPA</sequence>
<dbReference type="PROSITE" id="PS50110">
    <property type="entry name" value="RESPONSE_REGULATORY"/>
    <property type="match status" value="1"/>
</dbReference>
<dbReference type="Gene3D" id="3.30.565.10">
    <property type="entry name" value="Histidine kinase-like ATPase, C-terminal domain"/>
    <property type="match status" value="1"/>
</dbReference>
<dbReference type="InterPro" id="IPR011006">
    <property type="entry name" value="CheY-like_superfamily"/>
</dbReference>
<dbReference type="Proteomes" id="UP000218263">
    <property type="component" value="Chromosome"/>
</dbReference>
<dbReference type="SUPFAM" id="SSF47226">
    <property type="entry name" value="Histidine-containing phosphotransfer domain, HPT domain"/>
    <property type="match status" value="1"/>
</dbReference>
<dbReference type="GO" id="GO:0000155">
    <property type="term" value="F:phosphorelay sensor kinase activity"/>
    <property type="evidence" value="ECO:0007669"/>
    <property type="project" value="InterPro"/>
</dbReference>
<dbReference type="CDD" id="cd00082">
    <property type="entry name" value="HisKA"/>
    <property type="match status" value="1"/>
</dbReference>
<keyword evidence="12" id="KW-0472">Membrane</keyword>
<dbReference type="SUPFAM" id="SSF55874">
    <property type="entry name" value="ATPase domain of HSP90 chaperone/DNA topoisomerase II/histidine kinase"/>
    <property type="match status" value="1"/>
</dbReference>
<keyword evidence="10" id="KW-0547">Nucleotide-binding</keyword>
<dbReference type="Gene3D" id="1.20.120.160">
    <property type="entry name" value="HPT domain"/>
    <property type="match status" value="1"/>
</dbReference>
<dbReference type="SMART" id="SM00387">
    <property type="entry name" value="HATPase_c"/>
    <property type="match status" value="1"/>
</dbReference>
<dbReference type="InterPro" id="IPR004358">
    <property type="entry name" value="Sig_transdc_His_kin-like_C"/>
</dbReference>
<keyword evidence="10" id="KW-0067">ATP-binding</keyword>
<evidence type="ECO:0000313" key="13">
    <source>
        <dbReference type="EMBL" id="BAU55235.1"/>
    </source>
</evidence>
<dbReference type="InterPro" id="IPR036641">
    <property type="entry name" value="HPT_dom_sf"/>
</dbReference>
<dbReference type="InterPro" id="IPR005467">
    <property type="entry name" value="His_kinase_dom"/>
</dbReference>
<dbReference type="Pfam" id="PF02518">
    <property type="entry name" value="HATPase_c"/>
    <property type="match status" value="1"/>
</dbReference>
<dbReference type="PANTHER" id="PTHR43047:SF64">
    <property type="entry name" value="HISTIDINE KINASE CONTAINING CHEY-HOMOLOGOUS RECEIVER DOMAIN AND PAS DOMAIN-RELATED"/>
    <property type="match status" value="1"/>
</dbReference>
<evidence type="ECO:0000256" key="12">
    <source>
        <dbReference type="ARBA" id="ARBA00023136"/>
    </source>
</evidence>
<keyword evidence="9 13" id="KW-0418">Kinase</keyword>
<organism evidence="13 14">
    <name type="scientific">Mucilaginibacter gotjawali</name>
    <dbReference type="NCBI Taxonomy" id="1550579"/>
    <lineage>
        <taxon>Bacteria</taxon>
        <taxon>Pseudomonadati</taxon>
        <taxon>Bacteroidota</taxon>
        <taxon>Sphingobacteriia</taxon>
        <taxon>Sphingobacteriales</taxon>
        <taxon>Sphingobacteriaceae</taxon>
        <taxon>Mucilaginibacter</taxon>
    </lineage>
</organism>
<keyword evidence="7 13" id="KW-0808">Transferase</keyword>
<keyword evidence="14" id="KW-1185">Reference proteome</keyword>
<dbReference type="AlphaFoldDB" id="A0A0X8X418"/>
<keyword evidence="8" id="KW-0812">Transmembrane</keyword>
<dbReference type="SUPFAM" id="SSF52172">
    <property type="entry name" value="CheY-like"/>
    <property type="match status" value="1"/>
</dbReference>
<accession>A0A0X8X418</accession>